<dbReference type="EMBL" id="CP053564">
    <property type="protein sequence ID" value="QJY49207.1"/>
    <property type="molecule type" value="Genomic_DNA"/>
</dbReference>
<dbReference type="InterPro" id="IPR055568">
    <property type="entry name" value="DUF7144"/>
</dbReference>
<dbReference type="Proteomes" id="UP000505377">
    <property type="component" value="Chromosome"/>
</dbReference>
<proteinExistence type="predicted"/>
<sequence length="141" mass="14556">MSTVNPSPHGAGRRMHERPWVNGFSLFAVAALLVLGLWQVLAGAAVVARGADPTALPAYFGSTDPASWGWALILVGIATAGAGVAVLTERAWGTTAATVLVVLSTILNFALLPLHPVYAVVIIALDVAAARALTAYDRDIA</sequence>
<name>A0A6M6JQD2_9PSEU</name>
<dbReference type="Pfam" id="PF23636">
    <property type="entry name" value="DUF7144"/>
    <property type="match status" value="1"/>
</dbReference>
<dbReference type="RefSeq" id="WP_172164450.1">
    <property type="nucleotide sequence ID" value="NZ_CP053564.1"/>
</dbReference>
<keyword evidence="1" id="KW-0812">Transmembrane</keyword>
<feature type="transmembrane region" description="Helical" evidence="1">
    <location>
        <begin position="21"/>
        <end position="48"/>
    </location>
</feature>
<dbReference type="AlphaFoldDB" id="A0A6M6JQD2"/>
<gene>
    <name evidence="3" type="ORF">HOP40_28475</name>
</gene>
<accession>A0A6M6JQD2</accession>
<evidence type="ECO:0000313" key="3">
    <source>
        <dbReference type="EMBL" id="QJY49207.1"/>
    </source>
</evidence>
<keyword evidence="1" id="KW-1133">Transmembrane helix</keyword>
<keyword evidence="1" id="KW-0472">Membrane</keyword>
<evidence type="ECO:0000259" key="2">
    <source>
        <dbReference type="Pfam" id="PF23636"/>
    </source>
</evidence>
<feature type="transmembrane region" description="Helical" evidence="1">
    <location>
        <begin position="94"/>
        <end position="111"/>
    </location>
</feature>
<evidence type="ECO:0000256" key="1">
    <source>
        <dbReference type="SAM" id="Phobius"/>
    </source>
</evidence>
<organism evidence="3 4">
    <name type="scientific">Pseudonocardia broussonetiae</name>
    <dbReference type="NCBI Taxonomy" id="2736640"/>
    <lineage>
        <taxon>Bacteria</taxon>
        <taxon>Bacillati</taxon>
        <taxon>Actinomycetota</taxon>
        <taxon>Actinomycetes</taxon>
        <taxon>Pseudonocardiales</taxon>
        <taxon>Pseudonocardiaceae</taxon>
        <taxon>Pseudonocardia</taxon>
    </lineage>
</organism>
<reference evidence="3 4" key="1">
    <citation type="submission" date="2020-05" db="EMBL/GenBank/DDBJ databases">
        <authorList>
            <person name="Mo P."/>
        </authorList>
    </citation>
    <scope>NUCLEOTIDE SEQUENCE [LARGE SCALE GENOMIC DNA]</scope>
    <source>
        <strain evidence="3 4">Gen01</strain>
    </source>
</reference>
<protein>
    <recommendedName>
        <fullName evidence="2">DUF7144 domain-containing protein</fullName>
    </recommendedName>
</protein>
<feature type="transmembrane region" description="Helical" evidence="1">
    <location>
        <begin position="68"/>
        <end position="87"/>
    </location>
</feature>
<evidence type="ECO:0000313" key="4">
    <source>
        <dbReference type="Proteomes" id="UP000505377"/>
    </source>
</evidence>
<dbReference type="KEGG" id="pbro:HOP40_28475"/>
<feature type="domain" description="DUF7144" evidence="2">
    <location>
        <begin position="26"/>
        <end position="137"/>
    </location>
</feature>
<keyword evidence="4" id="KW-1185">Reference proteome</keyword>